<dbReference type="InterPro" id="IPR050179">
    <property type="entry name" value="Trans_hexapeptide_repeat"/>
</dbReference>
<evidence type="ECO:0000256" key="1">
    <source>
        <dbReference type="ARBA" id="ARBA00007274"/>
    </source>
</evidence>
<dbReference type="Gene3D" id="2.160.10.10">
    <property type="entry name" value="Hexapeptide repeat proteins"/>
    <property type="match status" value="1"/>
</dbReference>
<dbReference type="Pfam" id="PF00132">
    <property type="entry name" value="Hexapep"/>
    <property type="match status" value="1"/>
</dbReference>
<name>A0ABQ2PGP5_9NEIS</name>
<proteinExistence type="inferred from homology"/>
<dbReference type="NCBIfam" id="TIGR03570">
    <property type="entry name" value="NeuD_NnaD"/>
    <property type="match status" value="1"/>
</dbReference>
<keyword evidence="2" id="KW-0808">Transferase</keyword>
<keyword evidence="3" id="KW-0677">Repeat</keyword>
<reference evidence="6" key="1">
    <citation type="journal article" date="2019" name="Int. J. Syst. Evol. Microbiol.">
        <title>The Global Catalogue of Microorganisms (GCM) 10K type strain sequencing project: providing services to taxonomists for standard genome sequencing and annotation.</title>
        <authorList>
            <consortium name="The Broad Institute Genomics Platform"/>
            <consortium name="The Broad Institute Genome Sequencing Center for Infectious Disease"/>
            <person name="Wu L."/>
            <person name="Ma J."/>
        </authorList>
    </citation>
    <scope>NUCLEOTIDE SEQUENCE [LARGE SCALE GENOMIC DNA]</scope>
    <source>
        <strain evidence="6">CGMCC 1.8860</strain>
    </source>
</reference>
<protein>
    <submittedName>
        <fullName evidence="5">Acetyltransferase</fullName>
    </submittedName>
</protein>
<evidence type="ECO:0000313" key="5">
    <source>
        <dbReference type="EMBL" id="GGP24602.1"/>
    </source>
</evidence>
<accession>A0ABQ2PGP5</accession>
<dbReference type="Proteomes" id="UP000621859">
    <property type="component" value="Unassembled WGS sequence"/>
</dbReference>
<evidence type="ECO:0000313" key="6">
    <source>
        <dbReference type="Proteomes" id="UP000621859"/>
    </source>
</evidence>
<evidence type="ECO:0000256" key="2">
    <source>
        <dbReference type="ARBA" id="ARBA00022679"/>
    </source>
</evidence>
<dbReference type="InterPro" id="IPR018357">
    <property type="entry name" value="Hexapep_transf_CS"/>
</dbReference>
<dbReference type="InterPro" id="IPR001451">
    <property type="entry name" value="Hexapep"/>
</dbReference>
<dbReference type="InterPro" id="IPR020019">
    <property type="entry name" value="AcTrfase_PglD-like"/>
</dbReference>
<dbReference type="CDD" id="cd03360">
    <property type="entry name" value="LbH_AT_putative"/>
    <property type="match status" value="1"/>
</dbReference>
<dbReference type="PANTHER" id="PTHR43300:SF7">
    <property type="entry name" value="UDP-N-ACETYLBACILLOSAMINE N-ACETYLTRANSFERASE"/>
    <property type="match status" value="1"/>
</dbReference>
<gene>
    <name evidence="5" type="ORF">GCM10010971_04210</name>
</gene>
<dbReference type="PROSITE" id="PS00101">
    <property type="entry name" value="HEXAPEP_TRANSFERASES"/>
    <property type="match status" value="1"/>
</dbReference>
<comment type="caution">
    <text evidence="5">The sequence shown here is derived from an EMBL/GenBank/DDBJ whole genome shotgun (WGS) entry which is preliminary data.</text>
</comment>
<dbReference type="RefSeq" id="WP_188688221.1">
    <property type="nucleotide sequence ID" value="NZ_BMLY01000001.1"/>
</dbReference>
<dbReference type="SUPFAM" id="SSF51161">
    <property type="entry name" value="Trimeric LpxA-like enzymes"/>
    <property type="match status" value="1"/>
</dbReference>
<organism evidence="5 6">
    <name type="scientific">Silvimonas amylolytica</name>
    <dbReference type="NCBI Taxonomy" id="449663"/>
    <lineage>
        <taxon>Bacteria</taxon>
        <taxon>Pseudomonadati</taxon>
        <taxon>Pseudomonadota</taxon>
        <taxon>Betaproteobacteria</taxon>
        <taxon>Neisseriales</taxon>
        <taxon>Chitinibacteraceae</taxon>
        <taxon>Silvimonas</taxon>
    </lineage>
</organism>
<dbReference type="PANTHER" id="PTHR43300">
    <property type="entry name" value="ACETYLTRANSFERASE"/>
    <property type="match status" value="1"/>
</dbReference>
<dbReference type="InterPro" id="IPR011004">
    <property type="entry name" value="Trimer_LpxA-like_sf"/>
</dbReference>
<keyword evidence="6" id="KW-1185">Reference proteome</keyword>
<evidence type="ECO:0000256" key="3">
    <source>
        <dbReference type="ARBA" id="ARBA00022737"/>
    </source>
</evidence>
<evidence type="ECO:0000256" key="4">
    <source>
        <dbReference type="ARBA" id="ARBA00023315"/>
    </source>
</evidence>
<sequence length="217" mass="23197">MKKVLLLGANNPESPRILQRVREQGLVDFAGYIDNDPAKKGQDFYGLPVFGGFDVLPRFDPAHYTFVNLISGDCVTRHETTQYMLSAGFAMSNLIHPTIDLMMVELGTGIYLREGVIVQAGVKLADNVCMHIGALIGHETQVGESSFIAPGVSVCGCVEIGRGVFVGAGATILPRLKIGDWAVIGAGAVITKDVPAGAVMVGNPARVLRMRDPHVPR</sequence>
<dbReference type="EMBL" id="BMLY01000001">
    <property type="protein sequence ID" value="GGP24602.1"/>
    <property type="molecule type" value="Genomic_DNA"/>
</dbReference>
<keyword evidence="4" id="KW-0012">Acyltransferase</keyword>
<comment type="similarity">
    <text evidence="1">Belongs to the transferase hexapeptide repeat family.</text>
</comment>